<dbReference type="Gene3D" id="3.40.50.150">
    <property type="entry name" value="Vaccinia Virus protein VP39"/>
    <property type="match status" value="1"/>
</dbReference>
<name>F3YXF6_DESAF</name>
<evidence type="ECO:0000256" key="3">
    <source>
        <dbReference type="ARBA" id="ARBA00022603"/>
    </source>
</evidence>
<feature type="domain" description="N6 adenine-specific DNA methyltransferase N-terminal" evidence="9">
    <location>
        <begin position="15"/>
        <end position="149"/>
    </location>
</feature>
<keyword evidence="5" id="KW-0949">S-adenosyl-L-methionine</keyword>
<gene>
    <name evidence="10" type="ORF">Desaf_3447</name>
</gene>
<dbReference type="PRINTS" id="PR00507">
    <property type="entry name" value="N12N6MTFRASE"/>
</dbReference>
<dbReference type="AlphaFoldDB" id="F3YXF6"/>
<comment type="similarity">
    <text evidence="1">Belongs to the N(4)/N(6)-methyltransferase family.</text>
</comment>
<evidence type="ECO:0000256" key="5">
    <source>
        <dbReference type="ARBA" id="ARBA00022691"/>
    </source>
</evidence>
<evidence type="ECO:0000313" key="10">
    <source>
        <dbReference type="EMBL" id="EGJ51733.1"/>
    </source>
</evidence>
<dbReference type="KEGG" id="daf:Desaf_3447"/>
<keyword evidence="11" id="KW-1185">Reference proteome</keyword>
<evidence type="ECO:0000259" key="9">
    <source>
        <dbReference type="Pfam" id="PF12161"/>
    </source>
</evidence>
<dbReference type="STRING" id="690850.Desaf_3447"/>
<comment type="catalytic activity">
    <reaction evidence="7">
        <text>a 2'-deoxyadenosine in DNA + S-adenosyl-L-methionine = an N(6)-methyl-2'-deoxyadenosine in DNA + S-adenosyl-L-homocysteine + H(+)</text>
        <dbReference type="Rhea" id="RHEA:15197"/>
        <dbReference type="Rhea" id="RHEA-COMP:12418"/>
        <dbReference type="Rhea" id="RHEA-COMP:12419"/>
        <dbReference type="ChEBI" id="CHEBI:15378"/>
        <dbReference type="ChEBI" id="CHEBI:57856"/>
        <dbReference type="ChEBI" id="CHEBI:59789"/>
        <dbReference type="ChEBI" id="CHEBI:90615"/>
        <dbReference type="ChEBI" id="CHEBI:90616"/>
        <dbReference type="EC" id="2.1.1.72"/>
    </reaction>
</comment>
<accession>F3YXF6</accession>
<dbReference type="InterPro" id="IPR029063">
    <property type="entry name" value="SAM-dependent_MTases_sf"/>
</dbReference>
<dbReference type="Pfam" id="PF02384">
    <property type="entry name" value="N6_Mtase"/>
    <property type="match status" value="1"/>
</dbReference>
<protein>
    <recommendedName>
        <fullName evidence="2">site-specific DNA-methyltransferase (adenine-specific)</fullName>
        <ecNumber evidence="2">2.1.1.72</ecNumber>
    </recommendedName>
</protein>
<organism evidence="10 11">
    <name type="scientific">Desulfocurvibacter africanus subsp. africanus str. Walvis Bay</name>
    <dbReference type="NCBI Taxonomy" id="690850"/>
    <lineage>
        <taxon>Bacteria</taxon>
        <taxon>Pseudomonadati</taxon>
        <taxon>Thermodesulfobacteriota</taxon>
        <taxon>Desulfovibrionia</taxon>
        <taxon>Desulfovibrionales</taxon>
        <taxon>Desulfovibrionaceae</taxon>
        <taxon>Desulfocurvibacter</taxon>
    </lineage>
</organism>
<dbReference type="GO" id="GO:0003677">
    <property type="term" value="F:DNA binding"/>
    <property type="evidence" value="ECO:0007669"/>
    <property type="project" value="InterPro"/>
</dbReference>
<keyword evidence="4 10" id="KW-0808">Transferase</keyword>
<evidence type="ECO:0000256" key="2">
    <source>
        <dbReference type="ARBA" id="ARBA00011900"/>
    </source>
</evidence>
<dbReference type="Proteomes" id="UP000007844">
    <property type="component" value="Chromosome"/>
</dbReference>
<evidence type="ECO:0000256" key="7">
    <source>
        <dbReference type="ARBA" id="ARBA00047942"/>
    </source>
</evidence>
<dbReference type="GO" id="GO:0009307">
    <property type="term" value="P:DNA restriction-modification system"/>
    <property type="evidence" value="ECO:0007669"/>
    <property type="project" value="UniProtKB-KW"/>
</dbReference>
<sequence length="564" mass="62987">MTNNDGTNSELVYADTLWKAADTLRGQVDAAEYKHVVLGLLFLKYISDSFEARREELQAELQTDGITEPQLTALLENRDEYTAERVFWVPPEARWANLQNQATRADIATLIDDAILAIERDNPNLKSKLPRDYARRGIESGRLKRLIELIADVGFKGDRAKARDTLGRVYEYFLGKFAQAEGKLGGEFYTPRCVVRLLVEMIEPYNGRVYDPCCGSGGMFVQSERFVEAHGGQKTDISIFGQESNPTTWRLAHMNLAIRSIEANLGSQPADTFLRNLHSDLRADYILANPPFNVSDWSGKLLQDDVRWRYGTPPLGNANYAWIQHFIHHLALPNGRGGGVAGFVMANGSLSSNAGGEGEIRQRIVEADLVDAIVALPAQLFFTTGIPVCLWFLTRDKTGKNLKNGCPNRPDGRKGETLFIDARKLGIMQTRTLRVLTGGDSGETLLADGIGDPKPDSDIGRIVYAFRQWRGEPKPEWWDEEKHGGWAYCDISGFCKATHIEEIKEQGFVLTPGRYVGAEEQANDNEPFIEKYPQLLAELEECFVEGQRLTAEVRRILGGVADAK</sequence>
<dbReference type="InterPro" id="IPR038333">
    <property type="entry name" value="T1MK-like_N_sf"/>
</dbReference>
<dbReference type="SUPFAM" id="SSF53335">
    <property type="entry name" value="S-adenosyl-L-methionine-dependent methyltransferases"/>
    <property type="match status" value="1"/>
</dbReference>
<dbReference type="PANTHER" id="PTHR42998:SF1">
    <property type="entry name" value="TYPE I RESTRICTION ENZYME HINDI METHYLASE SUBUNIT"/>
    <property type="match status" value="1"/>
</dbReference>
<dbReference type="InterPro" id="IPR022749">
    <property type="entry name" value="D12N6_MeTrfase_N"/>
</dbReference>
<evidence type="ECO:0000256" key="1">
    <source>
        <dbReference type="ARBA" id="ARBA00006594"/>
    </source>
</evidence>
<dbReference type="EC" id="2.1.1.72" evidence="2"/>
<evidence type="ECO:0000256" key="6">
    <source>
        <dbReference type="ARBA" id="ARBA00022747"/>
    </source>
</evidence>
<feature type="domain" description="DNA methylase adenine-specific" evidence="8">
    <location>
        <begin position="162"/>
        <end position="438"/>
    </location>
</feature>
<keyword evidence="3 10" id="KW-0489">Methyltransferase</keyword>
<dbReference type="HOGENOM" id="CLU_013049_4_1_7"/>
<dbReference type="GO" id="GO:0009007">
    <property type="term" value="F:site-specific DNA-methyltransferase (adenine-specific) activity"/>
    <property type="evidence" value="ECO:0007669"/>
    <property type="project" value="UniProtKB-EC"/>
</dbReference>
<dbReference type="GO" id="GO:0032259">
    <property type="term" value="P:methylation"/>
    <property type="evidence" value="ECO:0007669"/>
    <property type="project" value="UniProtKB-KW"/>
</dbReference>
<dbReference type="GO" id="GO:0008170">
    <property type="term" value="F:N-methyltransferase activity"/>
    <property type="evidence" value="ECO:0007669"/>
    <property type="project" value="InterPro"/>
</dbReference>
<evidence type="ECO:0000256" key="4">
    <source>
        <dbReference type="ARBA" id="ARBA00022679"/>
    </source>
</evidence>
<dbReference type="Gene3D" id="1.20.1260.30">
    <property type="match status" value="1"/>
</dbReference>
<dbReference type="eggNOG" id="COG0286">
    <property type="taxonomic scope" value="Bacteria"/>
</dbReference>
<evidence type="ECO:0000259" key="8">
    <source>
        <dbReference type="Pfam" id="PF02384"/>
    </source>
</evidence>
<keyword evidence="6" id="KW-0680">Restriction system</keyword>
<dbReference type="EMBL" id="CP003221">
    <property type="protein sequence ID" value="EGJ51733.1"/>
    <property type="molecule type" value="Genomic_DNA"/>
</dbReference>
<dbReference type="PANTHER" id="PTHR42998">
    <property type="entry name" value="TYPE I RESTRICTION ENZYME HINDVIIP M PROTEIN-RELATED"/>
    <property type="match status" value="1"/>
</dbReference>
<evidence type="ECO:0000313" key="11">
    <source>
        <dbReference type="Proteomes" id="UP000007844"/>
    </source>
</evidence>
<dbReference type="InterPro" id="IPR003356">
    <property type="entry name" value="DNA_methylase_A-5"/>
</dbReference>
<dbReference type="REBASE" id="38345">
    <property type="entry name" value="M.DafWBORFAP"/>
</dbReference>
<dbReference type="InterPro" id="IPR052916">
    <property type="entry name" value="Type-I_RE_MTase_Subunit"/>
</dbReference>
<reference evidence="10 11" key="1">
    <citation type="journal article" date="2011" name="J. Bacteriol.">
        <title>Genome sequence of the mercury-methylating and pleomorphic Desulfovibrio africanus Strain Walvis Bay.</title>
        <authorList>
            <person name="Brown S.D."/>
            <person name="Wall J.D."/>
            <person name="Kucken A.M."/>
            <person name="Gilmour C.C."/>
            <person name="Podar M."/>
            <person name="Brandt C.C."/>
            <person name="Teshima H."/>
            <person name="Detter J.C."/>
            <person name="Han C.S."/>
            <person name="Land M.L."/>
            <person name="Lucas S."/>
            <person name="Han J."/>
            <person name="Pennacchio L."/>
            <person name="Nolan M."/>
            <person name="Pitluck S."/>
            <person name="Woyke T."/>
            <person name="Goodwin L."/>
            <person name="Palumbo A.V."/>
            <person name="Elias D.A."/>
        </authorList>
    </citation>
    <scope>NUCLEOTIDE SEQUENCE [LARGE SCALE GENOMIC DNA]</scope>
    <source>
        <strain evidence="10 11">Walvis Bay</strain>
    </source>
</reference>
<proteinExistence type="inferred from homology"/>
<dbReference type="Pfam" id="PF12161">
    <property type="entry name" value="HsdM_N"/>
    <property type="match status" value="1"/>
</dbReference>
<dbReference type="RefSeq" id="WP_014261347.1">
    <property type="nucleotide sequence ID" value="NC_016629.1"/>
</dbReference>